<comment type="caution">
    <text evidence="1">The sequence shown here is derived from an EMBL/GenBank/DDBJ whole genome shotgun (WGS) entry which is preliminary data.</text>
</comment>
<name>A0A9K3D1F9_9EUKA</name>
<sequence length="92" mass="10688">MKLRVLQYNLLCRPPPLHNVKHDFRTDRLKVFARAAIAGAYDIVCCQELFHPGNHKKIDQLANELSRGGLRYQYRGPESLAAHDIARFMWVK</sequence>
<accession>A0A9K3D1F9</accession>
<protein>
    <recommendedName>
        <fullName evidence="3">Endonuclease/exonuclease/phosphatase</fullName>
    </recommendedName>
</protein>
<dbReference type="Proteomes" id="UP000265618">
    <property type="component" value="Unassembled WGS sequence"/>
</dbReference>
<organism evidence="1 2">
    <name type="scientific">Kipferlia bialata</name>
    <dbReference type="NCBI Taxonomy" id="797122"/>
    <lineage>
        <taxon>Eukaryota</taxon>
        <taxon>Metamonada</taxon>
        <taxon>Carpediemonas-like organisms</taxon>
        <taxon>Kipferlia</taxon>
    </lineage>
</organism>
<dbReference type="SUPFAM" id="SSF56219">
    <property type="entry name" value="DNase I-like"/>
    <property type="match status" value="1"/>
</dbReference>
<dbReference type="EMBL" id="BDIP01003110">
    <property type="protein sequence ID" value="GIQ87288.1"/>
    <property type="molecule type" value="Genomic_DNA"/>
</dbReference>
<reference evidence="1 2" key="1">
    <citation type="journal article" date="2018" name="PLoS ONE">
        <title>The draft genome of Kipferlia bialata reveals reductive genome evolution in fornicate parasites.</title>
        <authorList>
            <person name="Tanifuji G."/>
            <person name="Takabayashi S."/>
            <person name="Kume K."/>
            <person name="Takagi M."/>
            <person name="Nakayama T."/>
            <person name="Kamikawa R."/>
            <person name="Inagaki Y."/>
            <person name="Hashimoto T."/>
        </authorList>
    </citation>
    <scope>NUCLEOTIDE SEQUENCE [LARGE SCALE GENOMIC DNA]</scope>
    <source>
        <strain evidence="1">NY0173</strain>
    </source>
</reference>
<evidence type="ECO:0000313" key="1">
    <source>
        <dbReference type="EMBL" id="GIQ87288.1"/>
    </source>
</evidence>
<dbReference type="InterPro" id="IPR036691">
    <property type="entry name" value="Endo/exonu/phosph_ase_sf"/>
</dbReference>
<evidence type="ECO:0000313" key="2">
    <source>
        <dbReference type="Proteomes" id="UP000265618"/>
    </source>
</evidence>
<keyword evidence="2" id="KW-1185">Reference proteome</keyword>
<proteinExistence type="predicted"/>
<feature type="non-terminal residue" evidence="1">
    <location>
        <position position="92"/>
    </location>
</feature>
<evidence type="ECO:0008006" key="3">
    <source>
        <dbReference type="Google" id="ProtNLM"/>
    </source>
</evidence>
<dbReference type="Gene3D" id="3.60.10.10">
    <property type="entry name" value="Endonuclease/exonuclease/phosphatase"/>
    <property type="match status" value="1"/>
</dbReference>
<gene>
    <name evidence="1" type="ORF">KIPB_009293</name>
</gene>
<dbReference type="AlphaFoldDB" id="A0A9K3D1F9"/>